<dbReference type="PANTHER" id="PTHR43244">
    <property type="match status" value="1"/>
</dbReference>
<name>A0ABP9ADH2_9PSEU</name>
<dbReference type="Gene3D" id="3.20.20.30">
    <property type="entry name" value="Luciferase-like domain"/>
    <property type="match status" value="1"/>
</dbReference>
<evidence type="ECO:0000259" key="3">
    <source>
        <dbReference type="Pfam" id="PF00296"/>
    </source>
</evidence>
<proteinExistence type="predicted"/>
<feature type="compositionally biased region" description="Basic and acidic residues" evidence="2">
    <location>
        <begin position="243"/>
        <end position="259"/>
    </location>
</feature>
<evidence type="ECO:0000313" key="5">
    <source>
        <dbReference type="Proteomes" id="UP001500928"/>
    </source>
</evidence>
<gene>
    <name evidence="4" type="ORF">GCM10023200_10290</name>
</gene>
<dbReference type="RefSeq" id="WP_345411411.1">
    <property type="nucleotide sequence ID" value="NZ_BAABHO010000006.1"/>
</dbReference>
<evidence type="ECO:0000256" key="2">
    <source>
        <dbReference type="SAM" id="MobiDB-lite"/>
    </source>
</evidence>
<dbReference type="Pfam" id="PF00296">
    <property type="entry name" value="Bac_luciferase"/>
    <property type="match status" value="1"/>
</dbReference>
<organism evidence="4 5">
    <name type="scientific">Actinomycetospora chlora</name>
    <dbReference type="NCBI Taxonomy" id="663608"/>
    <lineage>
        <taxon>Bacteria</taxon>
        <taxon>Bacillati</taxon>
        <taxon>Actinomycetota</taxon>
        <taxon>Actinomycetes</taxon>
        <taxon>Pseudonocardiales</taxon>
        <taxon>Pseudonocardiaceae</taxon>
        <taxon>Actinomycetospora</taxon>
    </lineage>
</organism>
<dbReference type="InterPro" id="IPR011251">
    <property type="entry name" value="Luciferase-like_dom"/>
</dbReference>
<dbReference type="InterPro" id="IPR036661">
    <property type="entry name" value="Luciferase-like_sf"/>
</dbReference>
<accession>A0ABP9ADH2</accession>
<dbReference type="Proteomes" id="UP001500928">
    <property type="component" value="Unassembled WGS sequence"/>
</dbReference>
<keyword evidence="1" id="KW-0560">Oxidoreductase</keyword>
<feature type="domain" description="Luciferase-like" evidence="3">
    <location>
        <begin position="25"/>
        <end position="274"/>
    </location>
</feature>
<dbReference type="NCBIfam" id="TIGR03854">
    <property type="entry name" value="F420_MSMEG_3544"/>
    <property type="match status" value="1"/>
</dbReference>
<dbReference type="EMBL" id="BAABHO010000006">
    <property type="protein sequence ID" value="GAA4779158.1"/>
    <property type="molecule type" value="Genomic_DNA"/>
</dbReference>
<protein>
    <submittedName>
        <fullName evidence="4">TIGR03854 family LLM class F420-dependent oxidoreductase</fullName>
    </submittedName>
</protein>
<dbReference type="InterPro" id="IPR022402">
    <property type="entry name" value="F420_OxRdatse_MSMEG3544_pred"/>
</dbReference>
<keyword evidence="5" id="KW-1185">Reference proteome</keyword>
<feature type="region of interest" description="Disordered" evidence="2">
    <location>
        <begin position="237"/>
        <end position="259"/>
    </location>
</feature>
<sequence>MSAATEVAPLGDATMKVRIGIGAGPSRRDPAGATLELVDGCEERGIDSVWFPDRVAAPTVEPIVAMAWAAARTTSLKVGSGVVVLPGRNPAVVAAQLASLAALAPRRVLPVFGLRPATAAERTVYPVPGPRVAVFEEALMVVRRLLTEESVTFHGEFFTLDDAVVEPRPERPLDLWLGGLVPAALRRVGRLADGWLASFVTPAEAGAARATIAAAADEAGRAVEDDHYGTNLLVLPPGTSAEDADRARASSAHRRPEVDPRDLVADGWDAARDQVRRFVDEGITKFVVRPAAAPASWPGFLDEFAEHLVPLET</sequence>
<comment type="caution">
    <text evidence="4">The sequence shown here is derived from an EMBL/GenBank/DDBJ whole genome shotgun (WGS) entry which is preliminary data.</text>
</comment>
<evidence type="ECO:0000313" key="4">
    <source>
        <dbReference type="EMBL" id="GAA4779158.1"/>
    </source>
</evidence>
<evidence type="ECO:0000256" key="1">
    <source>
        <dbReference type="ARBA" id="ARBA00023002"/>
    </source>
</evidence>
<reference evidence="5" key="1">
    <citation type="journal article" date="2019" name="Int. J. Syst. Evol. Microbiol.">
        <title>The Global Catalogue of Microorganisms (GCM) 10K type strain sequencing project: providing services to taxonomists for standard genome sequencing and annotation.</title>
        <authorList>
            <consortium name="The Broad Institute Genomics Platform"/>
            <consortium name="The Broad Institute Genome Sequencing Center for Infectious Disease"/>
            <person name="Wu L."/>
            <person name="Ma J."/>
        </authorList>
    </citation>
    <scope>NUCLEOTIDE SEQUENCE [LARGE SCALE GENOMIC DNA]</scope>
    <source>
        <strain evidence="5">JCM 17979</strain>
    </source>
</reference>
<dbReference type="PANTHER" id="PTHR43244:SF1">
    <property type="entry name" value="5,10-METHYLENETETRAHYDROMETHANOPTERIN REDUCTASE"/>
    <property type="match status" value="1"/>
</dbReference>
<dbReference type="SUPFAM" id="SSF51679">
    <property type="entry name" value="Bacterial luciferase-like"/>
    <property type="match status" value="1"/>
</dbReference>
<dbReference type="InterPro" id="IPR050564">
    <property type="entry name" value="F420-G6PD/mer"/>
</dbReference>